<dbReference type="AlphaFoldDB" id="A0AAD5PID0"/>
<sequence>MDAYSPKKNILPSFFKKNIHLVNMGKVTLPKHFADIMFNLQAEGTRSYFSNRNISQWTFDSYVTHFVTKNLDEDTIERNYQRDLAWLKTRDIPREVKRYVGRLEKQFSEDKDKKIPQQKPNNAVIIHGDNNGMVNSIGTINNNTKRPHTDDNDNGSPPPLKQQKTTDAVDDFFSGNTSGDYDECVTLPNTSGVLDHKEFHIGEEPQEGCSDLATKFHHYKKAVKDLARKEQMFYDTHINEVMTLNHCLLLKRHQFSNTQKKIFNPDFLASLHTRILNEKCSYRHEVNFEFVMKIKKLTKPLDDPAPNIITMVKDVNKMLCDYEPFTFEYRFIRCIQNIIEDFPSVAMKESLGEHDVISLVIDLILRPLLSSNTQRLRWPETNAKERVCRTKRLARPDSILSKIDSLAFSNSRMFGEVKGWDASDNLCAIDLMRLVKFAKDTIDTTRVDKVMVFHAIGTSLTFYNVLLYDEGVYVVAEINKICLPTSQQEAPKLVDQIDKLYNIYLDLQKTGTLDTDFFDRCTRETTDTPVLDNILDKSRAKRFCLTHFN</sequence>
<reference evidence="2" key="1">
    <citation type="journal article" date="2022" name="IScience">
        <title>Evolution of zygomycete secretomes and the origins of terrestrial fungal ecologies.</title>
        <authorList>
            <person name="Chang Y."/>
            <person name="Wang Y."/>
            <person name="Mondo S."/>
            <person name="Ahrendt S."/>
            <person name="Andreopoulos W."/>
            <person name="Barry K."/>
            <person name="Beard J."/>
            <person name="Benny G.L."/>
            <person name="Blankenship S."/>
            <person name="Bonito G."/>
            <person name="Cuomo C."/>
            <person name="Desiro A."/>
            <person name="Gervers K.A."/>
            <person name="Hundley H."/>
            <person name="Kuo A."/>
            <person name="LaButti K."/>
            <person name="Lang B.F."/>
            <person name="Lipzen A."/>
            <person name="O'Donnell K."/>
            <person name="Pangilinan J."/>
            <person name="Reynolds N."/>
            <person name="Sandor L."/>
            <person name="Smith M.E."/>
            <person name="Tsang A."/>
            <person name="Grigoriev I.V."/>
            <person name="Stajich J.E."/>
            <person name="Spatafora J.W."/>
        </authorList>
    </citation>
    <scope>NUCLEOTIDE SEQUENCE</scope>
    <source>
        <strain evidence="2">RSA 2281</strain>
    </source>
</reference>
<comment type="caution">
    <text evidence="2">The sequence shown here is derived from an EMBL/GenBank/DDBJ whole genome shotgun (WGS) entry which is preliminary data.</text>
</comment>
<feature type="compositionally biased region" description="Polar residues" evidence="1">
    <location>
        <begin position="132"/>
        <end position="144"/>
    </location>
</feature>
<protein>
    <submittedName>
        <fullName evidence="2">Uncharacterized protein</fullName>
    </submittedName>
</protein>
<gene>
    <name evidence="2" type="ORF">BDA99DRAFT_495467</name>
</gene>
<proteinExistence type="predicted"/>
<keyword evidence="3" id="KW-1185">Reference proteome</keyword>
<name>A0AAD5PID0_9FUNG</name>
<organism evidence="2 3">
    <name type="scientific">Phascolomyces articulosus</name>
    <dbReference type="NCBI Taxonomy" id="60185"/>
    <lineage>
        <taxon>Eukaryota</taxon>
        <taxon>Fungi</taxon>
        <taxon>Fungi incertae sedis</taxon>
        <taxon>Mucoromycota</taxon>
        <taxon>Mucoromycotina</taxon>
        <taxon>Mucoromycetes</taxon>
        <taxon>Mucorales</taxon>
        <taxon>Lichtheimiaceae</taxon>
        <taxon>Phascolomyces</taxon>
    </lineage>
</organism>
<dbReference type="Proteomes" id="UP001209540">
    <property type="component" value="Unassembled WGS sequence"/>
</dbReference>
<evidence type="ECO:0000313" key="3">
    <source>
        <dbReference type="Proteomes" id="UP001209540"/>
    </source>
</evidence>
<accession>A0AAD5PID0</accession>
<feature type="region of interest" description="Disordered" evidence="1">
    <location>
        <begin position="124"/>
        <end position="165"/>
    </location>
</feature>
<dbReference type="EMBL" id="JAIXMP010000003">
    <property type="protein sequence ID" value="KAI9275440.1"/>
    <property type="molecule type" value="Genomic_DNA"/>
</dbReference>
<evidence type="ECO:0000256" key="1">
    <source>
        <dbReference type="SAM" id="MobiDB-lite"/>
    </source>
</evidence>
<evidence type="ECO:0000313" key="2">
    <source>
        <dbReference type="EMBL" id="KAI9275440.1"/>
    </source>
</evidence>
<reference evidence="2" key="2">
    <citation type="submission" date="2023-02" db="EMBL/GenBank/DDBJ databases">
        <authorList>
            <consortium name="DOE Joint Genome Institute"/>
            <person name="Mondo S.J."/>
            <person name="Chang Y."/>
            <person name="Wang Y."/>
            <person name="Ahrendt S."/>
            <person name="Andreopoulos W."/>
            <person name="Barry K."/>
            <person name="Beard J."/>
            <person name="Benny G.L."/>
            <person name="Blankenship S."/>
            <person name="Bonito G."/>
            <person name="Cuomo C."/>
            <person name="Desiro A."/>
            <person name="Gervers K.A."/>
            <person name="Hundley H."/>
            <person name="Kuo A."/>
            <person name="LaButti K."/>
            <person name="Lang B.F."/>
            <person name="Lipzen A."/>
            <person name="O'Donnell K."/>
            <person name="Pangilinan J."/>
            <person name="Reynolds N."/>
            <person name="Sandor L."/>
            <person name="Smith M.W."/>
            <person name="Tsang A."/>
            <person name="Grigoriev I.V."/>
            <person name="Stajich J.E."/>
            <person name="Spatafora J.W."/>
        </authorList>
    </citation>
    <scope>NUCLEOTIDE SEQUENCE</scope>
    <source>
        <strain evidence="2">RSA 2281</strain>
    </source>
</reference>